<comment type="catalytic activity">
    <reaction evidence="9">
        <text>Typically cleaves a -Gly-|-Phe- bond to release an N-terminal, basic peptide of 5-8 residues from type IV prepilin, and then N-methylates the new N-terminal amino group, the methyl donor being S-adenosyl-L-methionine.</text>
        <dbReference type="EC" id="3.4.23.43"/>
    </reaction>
</comment>
<sequence>MSLLILCLIGLFGLCLGSFTHLAVSRFSPDKTFGSYLYHITFSHSKCPVCDHHLSTLSLIPIFSWLIQRGYCRYCQCKIASHYLIAEIIVSGYSLLITSLYGVTLYSIMFILLGIYFTIMAIIDYQYLLLPDCFTYPLLIFGVIFSYWQLNFMTYYEALLSMILGYCLLWLPAKLYYYLRKKEGLGYGDIKLLSALGTWIPYCQMPTLLMYASIIGIGYIAILSITKKTPVDSLLIPFGPCLLLSAYAILWLNYFGHTFDL</sequence>
<evidence type="ECO:0000256" key="2">
    <source>
        <dbReference type="ARBA" id="ARBA00005801"/>
    </source>
</evidence>
<evidence type="ECO:0000256" key="4">
    <source>
        <dbReference type="ARBA" id="ARBA00022519"/>
    </source>
</evidence>
<keyword evidence="9" id="KW-0645">Protease</keyword>
<proteinExistence type="inferred from homology"/>
<dbReference type="EMBL" id="RBWY01000001">
    <property type="protein sequence ID" value="RKS86840.1"/>
    <property type="molecule type" value="Genomic_DNA"/>
</dbReference>
<comment type="caution">
    <text evidence="13">The sequence shown here is derived from an EMBL/GenBank/DDBJ whole genome shotgun (WGS) entry which is preliminary data.</text>
</comment>
<comment type="function">
    <text evidence="9">Plays an essential role in type IV pili and type II pseudopili formation by proteolytically removing the leader sequence from substrate proteins and subsequently monomethylating the alpha-amino group of the newly exposed N-terminal phenylalanine.</text>
</comment>
<dbReference type="InterPro" id="IPR000045">
    <property type="entry name" value="Prepilin_IV_endopep_pep"/>
</dbReference>
<organism evidence="13 14">
    <name type="scientific">Orbus hercynius</name>
    <dbReference type="NCBI Taxonomy" id="593135"/>
    <lineage>
        <taxon>Bacteria</taxon>
        <taxon>Pseudomonadati</taxon>
        <taxon>Pseudomonadota</taxon>
        <taxon>Gammaproteobacteria</taxon>
        <taxon>Orbales</taxon>
        <taxon>Orbaceae</taxon>
        <taxon>Orbus</taxon>
    </lineage>
</organism>
<keyword evidence="9" id="KW-0378">Hydrolase</keyword>
<feature type="transmembrane region" description="Helical" evidence="10">
    <location>
        <begin position="129"/>
        <end position="148"/>
    </location>
</feature>
<keyword evidence="9" id="KW-0489">Methyltransferase</keyword>
<accession>A0A495RHR6</accession>
<comment type="similarity">
    <text evidence="2 8">Belongs to the peptidase A24 family.</text>
</comment>
<name>A0A495RHR6_9GAMM</name>
<dbReference type="Pfam" id="PF06750">
    <property type="entry name" value="A24_N_bact"/>
    <property type="match status" value="1"/>
</dbReference>
<keyword evidence="5 9" id="KW-0812">Transmembrane</keyword>
<dbReference type="PANTHER" id="PTHR30487">
    <property type="entry name" value="TYPE 4 PREPILIN-LIKE PROTEINS LEADER PEPTIDE-PROCESSING ENZYME"/>
    <property type="match status" value="1"/>
</dbReference>
<dbReference type="OrthoDB" id="9789291at2"/>
<reference evidence="13 14" key="1">
    <citation type="submission" date="2018-10" db="EMBL/GenBank/DDBJ databases">
        <title>Genomic Encyclopedia of Type Strains, Phase IV (KMG-IV): sequencing the most valuable type-strain genomes for metagenomic binning, comparative biology and taxonomic classification.</title>
        <authorList>
            <person name="Goeker M."/>
        </authorList>
    </citation>
    <scope>NUCLEOTIDE SEQUENCE [LARGE SCALE GENOMIC DNA]</scope>
    <source>
        <strain evidence="13 14">DSM 22228</strain>
    </source>
</reference>
<evidence type="ECO:0000256" key="5">
    <source>
        <dbReference type="ARBA" id="ARBA00022692"/>
    </source>
</evidence>
<feature type="transmembrane region" description="Helical" evidence="10">
    <location>
        <begin position="103"/>
        <end position="122"/>
    </location>
</feature>
<keyword evidence="7 10" id="KW-0472">Membrane</keyword>
<keyword evidence="9" id="KW-0511">Multifunctional enzyme</keyword>
<evidence type="ECO:0000259" key="11">
    <source>
        <dbReference type="Pfam" id="PF01478"/>
    </source>
</evidence>
<protein>
    <recommendedName>
        <fullName evidence="9">Prepilin leader peptidase/N-methyltransferase</fullName>
        <ecNumber evidence="9">2.1.1.-</ecNumber>
        <ecNumber evidence="9">3.4.23.43</ecNumber>
    </recommendedName>
</protein>
<dbReference type="GO" id="GO:0004190">
    <property type="term" value="F:aspartic-type endopeptidase activity"/>
    <property type="evidence" value="ECO:0007669"/>
    <property type="project" value="UniProtKB-EC"/>
</dbReference>
<evidence type="ECO:0000256" key="9">
    <source>
        <dbReference type="RuleBase" id="RU003794"/>
    </source>
</evidence>
<dbReference type="EC" id="2.1.1.-" evidence="9"/>
<keyword evidence="6 10" id="KW-1133">Transmembrane helix</keyword>
<dbReference type="InterPro" id="IPR014032">
    <property type="entry name" value="Peptidase_A24A_bac"/>
</dbReference>
<evidence type="ECO:0000259" key="12">
    <source>
        <dbReference type="Pfam" id="PF06750"/>
    </source>
</evidence>
<gene>
    <name evidence="13" type="ORF">DES39_0043</name>
</gene>
<feature type="domain" description="Prepilin type IV endopeptidase peptidase" evidence="11">
    <location>
        <begin position="112"/>
        <end position="220"/>
    </location>
</feature>
<comment type="subcellular location">
    <subcellularLocation>
        <location evidence="1">Cell inner membrane</location>
        <topology evidence="1">Multi-pass membrane protein</topology>
    </subcellularLocation>
    <subcellularLocation>
        <location evidence="9">Cell membrane</location>
        <topology evidence="9">Multi-pass membrane protein</topology>
    </subcellularLocation>
</comment>
<evidence type="ECO:0000256" key="10">
    <source>
        <dbReference type="SAM" id="Phobius"/>
    </source>
</evidence>
<keyword evidence="3" id="KW-1003">Cell membrane</keyword>
<dbReference type="AlphaFoldDB" id="A0A495RHR6"/>
<evidence type="ECO:0000256" key="7">
    <source>
        <dbReference type="ARBA" id="ARBA00023136"/>
    </source>
</evidence>
<dbReference type="Pfam" id="PF01478">
    <property type="entry name" value="Peptidase_A24"/>
    <property type="match status" value="1"/>
</dbReference>
<evidence type="ECO:0000313" key="14">
    <source>
        <dbReference type="Proteomes" id="UP000278542"/>
    </source>
</evidence>
<evidence type="ECO:0000256" key="8">
    <source>
        <dbReference type="RuleBase" id="RU003793"/>
    </source>
</evidence>
<evidence type="ECO:0000256" key="1">
    <source>
        <dbReference type="ARBA" id="ARBA00004429"/>
    </source>
</evidence>
<keyword evidence="14" id="KW-1185">Reference proteome</keyword>
<evidence type="ECO:0000256" key="3">
    <source>
        <dbReference type="ARBA" id="ARBA00022475"/>
    </source>
</evidence>
<keyword evidence="9" id="KW-0808">Transferase</keyword>
<keyword evidence="4" id="KW-0997">Cell inner membrane</keyword>
<dbReference type="EC" id="3.4.23.43" evidence="9"/>
<dbReference type="Proteomes" id="UP000278542">
    <property type="component" value="Unassembled WGS sequence"/>
</dbReference>
<dbReference type="GO" id="GO:0006465">
    <property type="term" value="P:signal peptide processing"/>
    <property type="evidence" value="ECO:0007669"/>
    <property type="project" value="TreeGrafter"/>
</dbReference>
<evidence type="ECO:0000313" key="13">
    <source>
        <dbReference type="EMBL" id="RKS86840.1"/>
    </source>
</evidence>
<dbReference type="InterPro" id="IPR050882">
    <property type="entry name" value="Prepilin_peptidase/N-MTase"/>
</dbReference>
<evidence type="ECO:0000256" key="6">
    <source>
        <dbReference type="ARBA" id="ARBA00022989"/>
    </source>
</evidence>
<dbReference type="PANTHER" id="PTHR30487:SF0">
    <property type="entry name" value="PREPILIN LEADER PEPTIDASE_N-METHYLTRANSFERASE-RELATED"/>
    <property type="match status" value="1"/>
</dbReference>
<dbReference type="GO" id="GO:0032259">
    <property type="term" value="P:methylation"/>
    <property type="evidence" value="ECO:0007669"/>
    <property type="project" value="UniProtKB-KW"/>
</dbReference>
<dbReference type="GO" id="GO:0008168">
    <property type="term" value="F:methyltransferase activity"/>
    <property type="evidence" value="ECO:0007669"/>
    <property type="project" value="UniProtKB-KW"/>
</dbReference>
<feature type="transmembrane region" description="Helical" evidence="10">
    <location>
        <begin position="208"/>
        <end position="226"/>
    </location>
</feature>
<dbReference type="PRINTS" id="PR00864">
    <property type="entry name" value="PREPILNPTASE"/>
</dbReference>
<feature type="transmembrane region" description="Helical" evidence="10">
    <location>
        <begin position="154"/>
        <end position="173"/>
    </location>
</feature>
<dbReference type="RefSeq" id="WP_121143767.1">
    <property type="nucleotide sequence ID" value="NZ_RBWY01000001.1"/>
</dbReference>
<dbReference type="InterPro" id="IPR010627">
    <property type="entry name" value="Prepilin_pept_A24_N"/>
</dbReference>
<dbReference type="GO" id="GO:0005886">
    <property type="term" value="C:plasma membrane"/>
    <property type="evidence" value="ECO:0007669"/>
    <property type="project" value="UniProtKB-SubCell"/>
</dbReference>
<feature type="transmembrane region" description="Helical" evidence="10">
    <location>
        <begin position="233"/>
        <end position="254"/>
    </location>
</feature>
<feature type="domain" description="Prepilin peptidase A24 N-terminal" evidence="12">
    <location>
        <begin position="11"/>
        <end position="97"/>
    </location>
</feature>
<dbReference type="Gene3D" id="1.20.120.1220">
    <property type="match status" value="1"/>
</dbReference>